<dbReference type="PANTHER" id="PTHR31901:SF9">
    <property type="entry name" value="GH3 DOMAIN-CONTAINING PROTEIN"/>
    <property type="match status" value="1"/>
</dbReference>
<feature type="domain" description="GH3 C-terminal" evidence="2">
    <location>
        <begin position="460"/>
        <end position="568"/>
    </location>
</feature>
<dbReference type="GO" id="GO:0005737">
    <property type="term" value="C:cytoplasm"/>
    <property type="evidence" value="ECO:0007669"/>
    <property type="project" value="TreeGrafter"/>
</dbReference>
<reference evidence="3 4" key="1">
    <citation type="submission" date="2014-04" db="EMBL/GenBank/DDBJ databases">
        <authorList>
            <consortium name="DOE Joint Genome Institute"/>
            <person name="Kuo A."/>
            <person name="Kohler A."/>
            <person name="Jargeat P."/>
            <person name="Nagy L.G."/>
            <person name="Floudas D."/>
            <person name="Copeland A."/>
            <person name="Barry K.W."/>
            <person name="Cichocki N."/>
            <person name="Veneault-Fourrey C."/>
            <person name="LaButti K."/>
            <person name="Lindquist E.A."/>
            <person name="Lipzen A."/>
            <person name="Lundell T."/>
            <person name="Morin E."/>
            <person name="Murat C."/>
            <person name="Sun H."/>
            <person name="Tunlid A."/>
            <person name="Henrissat B."/>
            <person name="Grigoriev I.V."/>
            <person name="Hibbett D.S."/>
            <person name="Martin F."/>
            <person name="Nordberg H.P."/>
            <person name="Cantor M.N."/>
            <person name="Hua S.X."/>
        </authorList>
    </citation>
    <scope>NUCLEOTIDE SEQUENCE [LARGE SCALE GENOMIC DNA]</scope>
    <source>
        <strain evidence="3 4">Ve08.2h10</strain>
    </source>
</reference>
<dbReference type="OrthoDB" id="10004661at2759"/>
<dbReference type="Pfam" id="PF23571">
    <property type="entry name" value="GH3_M"/>
    <property type="match status" value="1"/>
</dbReference>
<name>A0A0D0DPF3_9AGAM</name>
<accession>A0A0D0DPF3</accession>
<dbReference type="Pfam" id="PF23572">
    <property type="entry name" value="GH3_C"/>
    <property type="match status" value="1"/>
</dbReference>
<protein>
    <submittedName>
        <fullName evidence="3">Unplaced genomic scaffold scaffold_1106, whole genome shotgun sequence</fullName>
    </submittedName>
</protein>
<sequence length="585" mass="65487">MSQLCPDIPVPCSSLPPKLRTLLTAKTDRLLLRIIRANFNTQYASQAPSLAGFRDVVSAHGTTVDGTLLQDFRGHVLLMDYESYKPFVTRFNEQPCKESEVENLFAPGLPFALAMSSSTSGNAPKMFAKYHHIPKEAQIRRSIFDRCDVKGPENSMFCYGYKELKEVERECDQVVKRIPVSIATCAILRMAAGWNVDSDKSRMLVIMPGQVSPWAASMINNHRSFLMVQALFCLACRDLDRFTTTFCPLFLDLIRYVGEEWDMFLSCIKDGTIPDLEGIDHLQTYLQVHLHANPERAAELREIGPPFSCAGWAARVWPKLTRFIAISSGPFATVLPQVRSILGPTIALRGFGYGATECVMAASYDMDDLDTFVIQTEDVIEFLDVTAEESHENILQAWELEVGKQYQIVLTTRDGLWRYLLGDVVDIVGFDSDDGSPVIKYLGRQALSIRFPHVLIPDSDLVAAIQAISSEDIIQVHEFTAMVDDRTLPPTVGCFVEGQLGPNSHLAPQKLFNALVVTNHKHQDVFDHGHTRLPTIRIVRPGTFTEYRLRRGEKVGVGAGQTKVPVVLLESAAQEWIKKRVVQEL</sequence>
<dbReference type="Pfam" id="PF03321">
    <property type="entry name" value="GH3"/>
    <property type="match status" value="1"/>
</dbReference>
<dbReference type="GO" id="GO:0016881">
    <property type="term" value="F:acid-amino acid ligase activity"/>
    <property type="evidence" value="ECO:0007669"/>
    <property type="project" value="TreeGrafter"/>
</dbReference>
<dbReference type="EMBL" id="KN825928">
    <property type="protein sequence ID" value="KIK80810.1"/>
    <property type="molecule type" value="Genomic_DNA"/>
</dbReference>
<dbReference type="InterPro" id="IPR055377">
    <property type="entry name" value="GH3_M"/>
</dbReference>
<feature type="domain" description="GH3 middle" evidence="1">
    <location>
        <begin position="379"/>
        <end position="444"/>
    </location>
</feature>
<evidence type="ECO:0000313" key="4">
    <source>
        <dbReference type="Proteomes" id="UP000054538"/>
    </source>
</evidence>
<organism evidence="3 4">
    <name type="scientific">Paxillus rubicundulus Ve08.2h10</name>
    <dbReference type="NCBI Taxonomy" id="930991"/>
    <lineage>
        <taxon>Eukaryota</taxon>
        <taxon>Fungi</taxon>
        <taxon>Dikarya</taxon>
        <taxon>Basidiomycota</taxon>
        <taxon>Agaricomycotina</taxon>
        <taxon>Agaricomycetes</taxon>
        <taxon>Agaricomycetidae</taxon>
        <taxon>Boletales</taxon>
        <taxon>Paxilineae</taxon>
        <taxon>Paxillaceae</taxon>
        <taxon>Paxillus</taxon>
    </lineage>
</organism>
<dbReference type="AlphaFoldDB" id="A0A0D0DPF3"/>
<keyword evidence="4" id="KW-1185">Reference proteome</keyword>
<dbReference type="InterPro" id="IPR004993">
    <property type="entry name" value="GH3"/>
</dbReference>
<evidence type="ECO:0000259" key="1">
    <source>
        <dbReference type="Pfam" id="PF23571"/>
    </source>
</evidence>
<dbReference type="Proteomes" id="UP000054538">
    <property type="component" value="Unassembled WGS sequence"/>
</dbReference>
<evidence type="ECO:0000313" key="3">
    <source>
        <dbReference type="EMBL" id="KIK80810.1"/>
    </source>
</evidence>
<dbReference type="InterPro" id="IPR055378">
    <property type="entry name" value="GH3_C"/>
</dbReference>
<evidence type="ECO:0000259" key="2">
    <source>
        <dbReference type="Pfam" id="PF23572"/>
    </source>
</evidence>
<proteinExistence type="predicted"/>
<dbReference type="HOGENOM" id="CLU_032936_0_0_1"/>
<dbReference type="PANTHER" id="PTHR31901">
    <property type="entry name" value="GH3 DOMAIN-CONTAINING PROTEIN"/>
    <property type="match status" value="1"/>
</dbReference>
<dbReference type="InParanoid" id="A0A0D0DPF3"/>
<gene>
    <name evidence="3" type="ORF">PAXRUDRAFT_833328</name>
</gene>
<reference evidence="4" key="2">
    <citation type="submission" date="2015-01" db="EMBL/GenBank/DDBJ databases">
        <title>Evolutionary Origins and Diversification of the Mycorrhizal Mutualists.</title>
        <authorList>
            <consortium name="DOE Joint Genome Institute"/>
            <consortium name="Mycorrhizal Genomics Consortium"/>
            <person name="Kohler A."/>
            <person name="Kuo A."/>
            <person name="Nagy L.G."/>
            <person name="Floudas D."/>
            <person name="Copeland A."/>
            <person name="Barry K.W."/>
            <person name="Cichocki N."/>
            <person name="Veneault-Fourrey C."/>
            <person name="LaButti K."/>
            <person name="Lindquist E.A."/>
            <person name="Lipzen A."/>
            <person name="Lundell T."/>
            <person name="Morin E."/>
            <person name="Murat C."/>
            <person name="Riley R."/>
            <person name="Ohm R."/>
            <person name="Sun H."/>
            <person name="Tunlid A."/>
            <person name="Henrissat B."/>
            <person name="Grigoriev I.V."/>
            <person name="Hibbett D.S."/>
            <person name="Martin F."/>
        </authorList>
    </citation>
    <scope>NUCLEOTIDE SEQUENCE [LARGE SCALE GENOMIC DNA]</scope>
    <source>
        <strain evidence="4">Ve08.2h10</strain>
    </source>
</reference>